<dbReference type="InterPro" id="IPR020846">
    <property type="entry name" value="MFS_dom"/>
</dbReference>
<evidence type="ECO:0000256" key="2">
    <source>
        <dbReference type="ARBA" id="ARBA00022475"/>
    </source>
</evidence>
<proteinExistence type="predicted"/>
<organism evidence="8 9">
    <name type="scientific">Bradyrhizobium valentinum</name>
    <dbReference type="NCBI Taxonomy" id="1518501"/>
    <lineage>
        <taxon>Bacteria</taxon>
        <taxon>Pseudomonadati</taxon>
        <taxon>Pseudomonadota</taxon>
        <taxon>Alphaproteobacteria</taxon>
        <taxon>Hyphomicrobiales</taxon>
        <taxon>Nitrobacteraceae</taxon>
        <taxon>Bradyrhizobium</taxon>
    </lineage>
</organism>
<dbReference type="AlphaFoldDB" id="A0A0R3KSC9"/>
<evidence type="ECO:0000256" key="3">
    <source>
        <dbReference type="ARBA" id="ARBA00022692"/>
    </source>
</evidence>
<keyword evidence="2" id="KW-1003">Cell membrane</keyword>
<comment type="subcellular location">
    <subcellularLocation>
        <location evidence="1">Cell membrane</location>
        <topology evidence="1">Multi-pass membrane protein</topology>
    </subcellularLocation>
</comment>
<feature type="transmembrane region" description="Helical" evidence="6">
    <location>
        <begin position="39"/>
        <end position="59"/>
    </location>
</feature>
<feature type="transmembrane region" description="Helical" evidence="6">
    <location>
        <begin position="96"/>
        <end position="117"/>
    </location>
</feature>
<evidence type="ECO:0000256" key="5">
    <source>
        <dbReference type="ARBA" id="ARBA00023136"/>
    </source>
</evidence>
<comment type="caution">
    <text evidence="8">The sequence shown here is derived from an EMBL/GenBank/DDBJ whole genome shotgun (WGS) entry which is preliminary data.</text>
</comment>
<dbReference type="PANTHER" id="PTHR43124:SF3">
    <property type="entry name" value="CHLORAMPHENICOL EFFLUX PUMP RV0191"/>
    <property type="match status" value="1"/>
</dbReference>
<name>A0A0R3KSC9_9BRAD</name>
<feature type="transmembrane region" description="Helical" evidence="6">
    <location>
        <begin position="372"/>
        <end position="388"/>
    </location>
</feature>
<feature type="transmembrane region" description="Helical" evidence="6">
    <location>
        <begin position="330"/>
        <end position="352"/>
    </location>
</feature>
<keyword evidence="4 6" id="KW-1133">Transmembrane helix</keyword>
<feature type="domain" description="Major facilitator superfamily (MFS) profile" evidence="7">
    <location>
        <begin position="1"/>
        <end position="390"/>
    </location>
</feature>
<dbReference type="Gene3D" id="1.20.1250.20">
    <property type="entry name" value="MFS general substrate transporter like domains"/>
    <property type="match status" value="1"/>
</dbReference>
<feature type="transmembrane region" description="Helical" evidence="6">
    <location>
        <begin position="71"/>
        <end position="90"/>
    </location>
</feature>
<evidence type="ECO:0000259" key="7">
    <source>
        <dbReference type="PROSITE" id="PS50850"/>
    </source>
</evidence>
<feature type="transmembrane region" description="Helical" evidence="6">
    <location>
        <begin position="239"/>
        <end position="257"/>
    </location>
</feature>
<feature type="transmembrane region" description="Helical" evidence="6">
    <location>
        <begin position="198"/>
        <end position="219"/>
    </location>
</feature>
<evidence type="ECO:0000256" key="4">
    <source>
        <dbReference type="ARBA" id="ARBA00022989"/>
    </source>
</evidence>
<dbReference type="Pfam" id="PF07690">
    <property type="entry name" value="MFS_1"/>
    <property type="match status" value="1"/>
</dbReference>
<evidence type="ECO:0000256" key="6">
    <source>
        <dbReference type="SAM" id="Phobius"/>
    </source>
</evidence>
<gene>
    <name evidence="8" type="ORF">CP49_10775</name>
</gene>
<accession>A0A0R3KSC9</accession>
<protein>
    <submittedName>
        <fullName evidence="8">Arabinose ABC transporter permease</fullName>
    </submittedName>
</protein>
<dbReference type="Proteomes" id="UP000051913">
    <property type="component" value="Unassembled WGS sequence"/>
</dbReference>
<dbReference type="EMBL" id="LLXX01000177">
    <property type="protein sequence ID" value="KRQ98403.1"/>
    <property type="molecule type" value="Genomic_DNA"/>
</dbReference>
<dbReference type="GO" id="GO:0005886">
    <property type="term" value="C:plasma membrane"/>
    <property type="evidence" value="ECO:0007669"/>
    <property type="project" value="UniProtKB-SubCell"/>
</dbReference>
<feature type="transmembrane region" description="Helical" evidence="6">
    <location>
        <begin position="297"/>
        <end position="318"/>
    </location>
</feature>
<feature type="transmembrane region" description="Helical" evidence="6">
    <location>
        <begin position="124"/>
        <end position="145"/>
    </location>
</feature>
<dbReference type="InterPro" id="IPR050189">
    <property type="entry name" value="MFS_Efflux_Transporters"/>
</dbReference>
<dbReference type="InterPro" id="IPR011701">
    <property type="entry name" value="MFS"/>
</dbReference>
<dbReference type="InterPro" id="IPR036259">
    <property type="entry name" value="MFS_trans_sf"/>
</dbReference>
<reference evidence="8 9" key="1">
    <citation type="submission" date="2014-03" db="EMBL/GenBank/DDBJ databases">
        <title>Bradyrhizobium valentinum sp. nov., isolated from effective nodules of Lupinus mariae-josephae, a lupine endemic of basic-lime soils in Eastern Spain.</title>
        <authorList>
            <person name="Duran D."/>
            <person name="Rey L."/>
            <person name="Navarro A."/>
            <person name="Busquets A."/>
            <person name="Imperial J."/>
            <person name="Ruiz-Argueso T."/>
        </authorList>
    </citation>
    <scope>NUCLEOTIDE SEQUENCE [LARGE SCALE GENOMIC DNA]</scope>
    <source>
        <strain evidence="8 9">LmjM3</strain>
    </source>
</reference>
<dbReference type="RefSeq" id="WP_057854234.1">
    <property type="nucleotide sequence ID" value="NZ_LLXX01000177.1"/>
</dbReference>
<dbReference type="STRING" id="1518501.CQ10_00220"/>
<dbReference type="SUPFAM" id="SSF103473">
    <property type="entry name" value="MFS general substrate transporter"/>
    <property type="match status" value="1"/>
</dbReference>
<evidence type="ECO:0000256" key="1">
    <source>
        <dbReference type="ARBA" id="ARBA00004651"/>
    </source>
</evidence>
<feature type="transmembrane region" description="Helical" evidence="6">
    <location>
        <begin position="151"/>
        <end position="175"/>
    </location>
</feature>
<dbReference type="GO" id="GO:0022857">
    <property type="term" value="F:transmembrane transporter activity"/>
    <property type="evidence" value="ECO:0007669"/>
    <property type="project" value="InterPro"/>
</dbReference>
<keyword evidence="3 6" id="KW-0812">Transmembrane</keyword>
<dbReference type="PROSITE" id="PS50850">
    <property type="entry name" value="MFS"/>
    <property type="match status" value="1"/>
</dbReference>
<evidence type="ECO:0000313" key="9">
    <source>
        <dbReference type="Proteomes" id="UP000051913"/>
    </source>
</evidence>
<evidence type="ECO:0000313" key="8">
    <source>
        <dbReference type="EMBL" id="KRQ98403.1"/>
    </source>
</evidence>
<feature type="transmembrane region" description="Helical" evidence="6">
    <location>
        <begin position="269"/>
        <end position="291"/>
    </location>
</feature>
<keyword evidence="9" id="KW-1185">Reference proteome</keyword>
<keyword evidence="5 6" id="KW-0472">Membrane</keyword>
<dbReference type="PANTHER" id="PTHR43124">
    <property type="entry name" value="PURINE EFFLUX PUMP PBUE"/>
    <property type="match status" value="1"/>
</dbReference>
<sequence length="416" mass="44082">MFLPFVAAYYLAFLFRTINATIANPLASEFGLGAGDLGLLTSVYFLTFAAAQIPIAILLDRYGPRRIQCAVLVAAALGAALFAVSNNYFLLLGGRALIGLGVAAALTAGLKALVLWFPAERIPLLNGLMIMLGALGALTATLPAANLLDSIGWRGLFELLAVASAGCALIIYVVVPEAPAASDATANSITTVYADPRFWRLAPLSATCIGTAWALQGLWVAPWLSDVEGLDRTGVLRHLFVMAVALSVGALLLGVAVDWLGRRGVGPRVPLGVVAVVFIAAQLTLIFRLPIPSYLPWAVVAAVCTATVLSYAILAEYFPKEIAGRANAALNVLHIGGAFFVQYMTGMVVQLWTPIGGHYPEVAYKTAFTVNVGLQVAAGIWFALPWILPRGRTRWRYHAAHSSCDVLSGRVRAGHA</sequence>